<keyword evidence="1" id="KW-0472">Membrane</keyword>
<evidence type="ECO:0000313" key="3">
    <source>
        <dbReference type="Proteomes" id="UP001521785"/>
    </source>
</evidence>
<keyword evidence="1" id="KW-0812">Transmembrane</keyword>
<organism evidence="2 3">
    <name type="scientific">Paraconiothyrium brasiliense</name>
    <dbReference type="NCBI Taxonomy" id="300254"/>
    <lineage>
        <taxon>Eukaryota</taxon>
        <taxon>Fungi</taxon>
        <taxon>Dikarya</taxon>
        <taxon>Ascomycota</taxon>
        <taxon>Pezizomycotina</taxon>
        <taxon>Dothideomycetes</taxon>
        <taxon>Pleosporomycetidae</taxon>
        <taxon>Pleosporales</taxon>
        <taxon>Massarineae</taxon>
        <taxon>Didymosphaeriaceae</taxon>
        <taxon>Paraconiothyrium</taxon>
    </lineage>
</organism>
<gene>
    <name evidence="2" type="ORF">SLS60_004555</name>
</gene>
<dbReference type="EMBL" id="JAKJXO020000005">
    <property type="protein sequence ID" value="KAL1605012.1"/>
    <property type="molecule type" value="Genomic_DNA"/>
</dbReference>
<feature type="transmembrane region" description="Helical" evidence="1">
    <location>
        <begin position="563"/>
        <end position="586"/>
    </location>
</feature>
<proteinExistence type="predicted"/>
<dbReference type="Proteomes" id="UP001521785">
    <property type="component" value="Unassembled WGS sequence"/>
</dbReference>
<keyword evidence="1" id="KW-1133">Transmembrane helix</keyword>
<keyword evidence="3" id="KW-1185">Reference proteome</keyword>
<sequence length="736" mass="80980">MSGLVYYGSWINWSRGKYDGATMTLTPRNAGLLIAFLAIFVSVAGGSLWRIIAFVLHQRRVAKEPRDGLHYQQQVILRNAATPGVASWQLLWLVPPWRRISKRPLWKSLPVVLLALVNLSAFFAAGILVAEVTRTAGSEVLVRSANCGNWTIDDTRLVYGFTTKTQNDTVSAATYARACYGGPSAALECNQYKVNSLPYTISETEPCPFDKKMCLNKIPVLSLDTGNMSSHDHLGINAQKKDRILYRRKTSCAPIISDGFFTSFNYTDIANASLGDFRGSDGDVLDFYNYGGTVHIDGSKADNFTFAYNERMAAVGTGYALSANDYSFGSQNLWQPDKVLRRDDADVSLMFLMANDIRYYGQVEDPIFQATGELFTILDAGQNVTIYTSDYFVNPLACIDQHQFCNPSNEKCTKLDAYSPAVIAAQKDLEYNPMQYGTVSTLSLDLYLSTISQSIGGRGSSALRAQELVTGLFSGPLPKDQWKKEVCAAAFREVTSSCSQVEYWFTTGLSKVQKYFVDYASGPSNVLNGTHISKPYDAPSRQLCESQIIKVPPGSNATSFSTLGVAIILTVGGLVILAHVILEYIVANVVPTKNYKLVRWALDDKLQLQRLAFEGAGVGSWNAGIGAVPTTKRTQTFGMEMGGDRRHPTMTFTDDDEEKGAGAVLVDDAGSVRSHSFSTSKGSGRTWPTASLQRVESIQIPPIRLFEDDREVWPLVRDTTDNPYSWGGGTARFESR</sequence>
<accession>A0ABR3RKT4</accession>
<feature type="transmembrane region" description="Helical" evidence="1">
    <location>
        <begin position="32"/>
        <end position="56"/>
    </location>
</feature>
<reference evidence="2 3" key="1">
    <citation type="submission" date="2024-02" db="EMBL/GenBank/DDBJ databases">
        <title>De novo assembly and annotation of 12 fungi associated with fruit tree decline syndrome in Ontario, Canada.</title>
        <authorList>
            <person name="Sulman M."/>
            <person name="Ellouze W."/>
            <person name="Ilyukhin E."/>
        </authorList>
    </citation>
    <scope>NUCLEOTIDE SEQUENCE [LARGE SCALE GENOMIC DNA]</scope>
    <source>
        <strain evidence="2 3">M42-189</strain>
    </source>
</reference>
<evidence type="ECO:0000256" key="1">
    <source>
        <dbReference type="SAM" id="Phobius"/>
    </source>
</evidence>
<comment type="caution">
    <text evidence="2">The sequence shown here is derived from an EMBL/GenBank/DDBJ whole genome shotgun (WGS) entry which is preliminary data.</text>
</comment>
<protein>
    <submittedName>
        <fullName evidence="2">Uncharacterized protein</fullName>
    </submittedName>
</protein>
<name>A0ABR3RKT4_9PLEO</name>
<evidence type="ECO:0000313" key="2">
    <source>
        <dbReference type="EMBL" id="KAL1605012.1"/>
    </source>
</evidence>
<feature type="transmembrane region" description="Helical" evidence="1">
    <location>
        <begin position="108"/>
        <end position="130"/>
    </location>
</feature>